<keyword evidence="1" id="KW-0812">Transmembrane</keyword>
<evidence type="ECO:0000313" key="3">
    <source>
        <dbReference type="Proteomes" id="UP000801492"/>
    </source>
</evidence>
<accession>A0A8K0CI53</accession>
<dbReference type="AlphaFoldDB" id="A0A8K0CI53"/>
<name>A0A8K0CI53_IGNLU</name>
<protein>
    <submittedName>
        <fullName evidence="2">Uncharacterized protein</fullName>
    </submittedName>
</protein>
<sequence length="170" mass="19468">MKIERVVVTHKLILKTSSQGYTALLAKFLLFLYSERPPCCCDVTPQIVTPESESETTSSNILNNTLESCEEYLPTDEESGESVKFELENKKNDILKLRLERIEAKPKNYIGIPDHACFVIRLLKTASNLSIEDIYLTLEKLKQIQVLPFWAMNMVAAVLMLMMFSENQYP</sequence>
<dbReference type="EMBL" id="VTPC01090203">
    <property type="protein sequence ID" value="KAF2884305.1"/>
    <property type="molecule type" value="Genomic_DNA"/>
</dbReference>
<keyword evidence="1" id="KW-1133">Transmembrane helix</keyword>
<feature type="transmembrane region" description="Helical" evidence="1">
    <location>
        <begin position="146"/>
        <end position="164"/>
    </location>
</feature>
<gene>
    <name evidence="2" type="ORF">ILUMI_21867</name>
</gene>
<evidence type="ECO:0000256" key="1">
    <source>
        <dbReference type="SAM" id="Phobius"/>
    </source>
</evidence>
<reference evidence="2" key="1">
    <citation type="submission" date="2019-08" db="EMBL/GenBank/DDBJ databases">
        <title>The genome of the North American firefly Photinus pyralis.</title>
        <authorList>
            <consortium name="Photinus pyralis genome working group"/>
            <person name="Fallon T.R."/>
            <person name="Sander Lower S.E."/>
            <person name="Weng J.-K."/>
        </authorList>
    </citation>
    <scope>NUCLEOTIDE SEQUENCE</scope>
    <source>
        <strain evidence="2">TRF0915ILg1</strain>
        <tissue evidence="2">Whole body</tissue>
    </source>
</reference>
<organism evidence="2 3">
    <name type="scientific">Ignelater luminosus</name>
    <name type="common">Cucubano</name>
    <name type="synonym">Pyrophorus luminosus</name>
    <dbReference type="NCBI Taxonomy" id="2038154"/>
    <lineage>
        <taxon>Eukaryota</taxon>
        <taxon>Metazoa</taxon>
        <taxon>Ecdysozoa</taxon>
        <taxon>Arthropoda</taxon>
        <taxon>Hexapoda</taxon>
        <taxon>Insecta</taxon>
        <taxon>Pterygota</taxon>
        <taxon>Neoptera</taxon>
        <taxon>Endopterygota</taxon>
        <taxon>Coleoptera</taxon>
        <taxon>Polyphaga</taxon>
        <taxon>Elateriformia</taxon>
        <taxon>Elateroidea</taxon>
        <taxon>Elateridae</taxon>
        <taxon>Agrypninae</taxon>
        <taxon>Pyrophorini</taxon>
        <taxon>Ignelater</taxon>
    </lineage>
</organism>
<comment type="caution">
    <text evidence="2">The sequence shown here is derived from an EMBL/GenBank/DDBJ whole genome shotgun (WGS) entry which is preliminary data.</text>
</comment>
<proteinExistence type="predicted"/>
<keyword evidence="1" id="KW-0472">Membrane</keyword>
<evidence type="ECO:0000313" key="2">
    <source>
        <dbReference type="EMBL" id="KAF2884305.1"/>
    </source>
</evidence>
<keyword evidence="3" id="KW-1185">Reference proteome</keyword>
<dbReference type="Proteomes" id="UP000801492">
    <property type="component" value="Unassembled WGS sequence"/>
</dbReference>